<dbReference type="Proteomes" id="UP000237073">
    <property type="component" value="Unassembled WGS sequence"/>
</dbReference>
<name>A0A2P5GUF1_9ENTR</name>
<evidence type="ECO:0000313" key="1">
    <source>
        <dbReference type="EMBL" id="POP47307.1"/>
    </source>
</evidence>
<proteinExistence type="predicted"/>
<protein>
    <submittedName>
        <fullName evidence="2">Phosphate ABC transporter substrate-binding protein</fullName>
    </submittedName>
</protein>
<dbReference type="Pfam" id="PF12974">
    <property type="entry name" value="Phosphonate-bd"/>
    <property type="match status" value="1"/>
</dbReference>
<comment type="caution">
    <text evidence="2">The sequence shown here is derived from an EMBL/GenBank/DDBJ whole genome shotgun (WGS) entry which is preliminary data.</text>
</comment>
<dbReference type="AlphaFoldDB" id="A0A2P5GUF1"/>
<dbReference type="PANTHER" id="PTHR35841">
    <property type="entry name" value="PHOSPHONATES-BINDING PERIPLASMIC PROTEIN"/>
    <property type="match status" value="1"/>
</dbReference>
<dbReference type="RefSeq" id="WP_103674696.1">
    <property type="nucleotide sequence ID" value="NZ_PQGD01000003.1"/>
</dbReference>
<organism evidence="2 4">
    <name type="scientific">Superficieibacter electus</name>
    <dbReference type="NCBI Taxonomy" id="2022662"/>
    <lineage>
        <taxon>Bacteria</taxon>
        <taxon>Pseudomonadati</taxon>
        <taxon>Pseudomonadota</taxon>
        <taxon>Gammaproteobacteria</taxon>
        <taxon>Enterobacterales</taxon>
        <taxon>Enterobacteriaceae</taxon>
        <taxon>Superficieibacter</taxon>
    </lineage>
</organism>
<dbReference type="PANTHER" id="PTHR35841:SF1">
    <property type="entry name" value="PHOSPHONATES-BINDING PERIPLASMIC PROTEIN"/>
    <property type="match status" value="1"/>
</dbReference>
<gene>
    <name evidence="2" type="ORF">CHU32_05080</name>
    <name evidence="1" type="ORF">CHU33_03525</name>
</gene>
<dbReference type="SUPFAM" id="SSF53850">
    <property type="entry name" value="Periplasmic binding protein-like II"/>
    <property type="match status" value="1"/>
</dbReference>
<reference evidence="3 4" key="1">
    <citation type="submission" date="2018-01" db="EMBL/GenBank/DDBJ databases">
        <title>Superficieibacter electus gen. nov., sp. nov., an extended-spectrum beta-lactamase possessing member of the Enterobacteriaceae family, isolated from intensive care unit surfaces.</title>
        <authorList>
            <person name="Potter R.F."/>
            <person name="D'Souza A.W."/>
        </authorList>
    </citation>
    <scope>NUCLEOTIDE SEQUENCE [LARGE SCALE GENOMIC DNA]</scope>
    <source>
        <strain evidence="2 4">BP-1</strain>
        <strain evidence="1 3">BP-2</strain>
    </source>
</reference>
<dbReference type="OrthoDB" id="5599602at2"/>
<dbReference type="Gene3D" id="3.40.190.10">
    <property type="entry name" value="Periplasmic binding protein-like II"/>
    <property type="match status" value="1"/>
</dbReference>
<evidence type="ECO:0000313" key="2">
    <source>
        <dbReference type="EMBL" id="POP50154.1"/>
    </source>
</evidence>
<evidence type="ECO:0000313" key="3">
    <source>
        <dbReference type="Proteomes" id="UP000237073"/>
    </source>
</evidence>
<dbReference type="Proteomes" id="UP000247005">
    <property type="component" value="Unassembled WGS sequence"/>
</dbReference>
<dbReference type="EMBL" id="PQGE01000002">
    <property type="protein sequence ID" value="POP47307.1"/>
    <property type="molecule type" value="Genomic_DNA"/>
</dbReference>
<keyword evidence="3" id="KW-1185">Reference proteome</keyword>
<accession>A0A2P5GUF1</accession>
<evidence type="ECO:0000313" key="4">
    <source>
        <dbReference type="Proteomes" id="UP000247005"/>
    </source>
</evidence>
<sequence length="255" mass="28230">MYRMKSVETLALLQAIQQLLAARNIRAGLVFPASDLLAHWRSRDLLLSQTCGFPLMTQLPDVQVVGCFHYSAPECEGVNYRSLLVTRREDGHKTLADFYGRCAVYNAADSQSGYNALLKMVAPLAKNGAFFARTMVSGSHHQSLAQIDRGKADIAAIDCVSWALMQRYEPQRCNGLSVIDASAGVPGLPLITSADTSGQMLQCLREVLHELVTSARYRKICAALLITGFSEVMRQSYTVLTDWRRQAQEQGITRL</sequence>
<dbReference type="EMBL" id="PQGD01000003">
    <property type="protein sequence ID" value="POP50154.1"/>
    <property type="molecule type" value="Genomic_DNA"/>
</dbReference>